<accession>A0AAW2J9Y2</accession>
<dbReference type="AlphaFoldDB" id="A0AAW2J9Y2"/>
<evidence type="ECO:0000256" key="1">
    <source>
        <dbReference type="SAM" id="MobiDB-lite"/>
    </source>
</evidence>
<protein>
    <recommendedName>
        <fullName evidence="2">Retroviral polymerase SH3-like domain-containing protein</fullName>
    </recommendedName>
</protein>
<comment type="caution">
    <text evidence="3">The sequence shown here is derived from an EMBL/GenBank/DDBJ whole genome shotgun (WGS) entry which is preliminary data.</text>
</comment>
<name>A0AAW2J9Y2_SESRA</name>
<dbReference type="Pfam" id="PF25597">
    <property type="entry name" value="SH3_retrovirus"/>
    <property type="match status" value="1"/>
</dbReference>
<feature type="compositionally biased region" description="Low complexity" evidence="1">
    <location>
        <begin position="215"/>
        <end position="241"/>
    </location>
</feature>
<gene>
    <name evidence="3" type="ORF">Sradi_7022000</name>
</gene>
<reference evidence="3" key="1">
    <citation type="submission" date="2020-06" db="EMBL/GenBank/DDBJ databases">
        <authorList>
            <person name="Li T."/>
            <person name="Hu X."/>
            <person name="Zhang T."/>
            <person name="Song X."/>
            <person name="Zhang H."/>
            <person name="Dai N."/>
            <person name="Sheng W."/>
            <person name="Hou X."/>
            <person name="Wei L."/>
        </authorList>
    </citation>
    <scope>NUCLEOTIDE SEQUENCE</scope>
    <source>
        <strain evidence="3">G02</strain>
        <tissue evidence="3">Leaf</tissue>
    </source>
</reference>
<proteinExistence type="predicted"/>
<dbReference type="EMBL" id="JACGWJ010000520">
    <property type="protein sequence ID" value="KAL0291569.1"/>
    <property type="molecule type" value="Genomic_DNA"/>
</dbReference>
<feature type="domain" description="Retroviral polymerase SH3-like" evidence="2">
    <location>
        <begin position="76"/>
        <end position="109"/>
    </location>
</feature>
<evidence type="ECO:0000313" key="3">
    <source>
        <dbReference type="EMBL" id="KAL0291569.1"/>
    </source>
</evidence>
<feature type="region of interest" description="Disordered" evidence="1">
    <location>
        <begin position="182"/>
        <end position="247"/>
    </location>
</feature>
<organism evidence="3">
    <name type="scientific">Sesamum radiatum</name>
    <name type="common">Black benniseed</name>
    <dbReference type="NCBI Taxonomy" id="300843"/>
    <lineage>
        <taxon>Eukaryota</taxon>
        <taxon>Viridiplantae</taxon>
        <taxon>Streptophyta</taxon>
        <taxon>Embryophyta</taxon>
        <taxon>Tracheophyta</taxon>
        <taxon>Spermatophyta</taxon>
        <taxon>Magnoliopsida</taxon>
        <taxon>eudicotyledons</taxon>
        <taxon>Gunneridae</taxon>
        <taxon>Pentapetalae</taxon>
        <taxon>asterids</taxon>
        <taxon>lamiids</taxon>
        <taxon>Lamiales</taxon>
        <taxon>Pedaliaceae</taxon>
        <taxon>Sesamum</taxon>
    </lineage>
</organism>
<evidence type="ECO:0000259" key="2">
    <source>
        <dbReference type="Pfam" id="PF25597"/>
    </source>
</evidence>
<dbReference type="InterPro" id="IPR057670">
    <property type="entry name" value="SH3_retrovirus"/>
</dbReference>
<sequence>MNELKEPQILTGLYTFVSGYVDVHKEGTGHLSPFFGGRERVDVIEFHPASRTSYWGSTIGIFECLDACFCSYSCAVNRKIVPKATTCVFLGYQSGYRCYDVKSKRLDVSLMLSLYLMEMESPHIFLNLINQPGENDDGDVLRPSPVHKLFPHSSAVDVTDQPHSSGRQLCSAFSADCQPVQLTSEDSSHPAQHLSSRRRLQSLSQGQATPEDQQPSPVASLPVASSDSGSLSQVRRSSQVSYPVEGF</sequence>
<reference evidence="3" key="2">
    <citation type="journal article" date="2024" name="Plant">
        <title>Genomic evolution and insights into agronomic trait innovations of Sesamum species.</title>
        <authorList>
            <person name="Miao H."/>
            <person name="Wang L."/>
            <person name="Qu L."/>
            <person name="Liu H."/>
            <person name="Sun Y."/>
            <person name="Le M."/>
            <person name="Wang Q."/>
            <person name="Wei S."/>
            <person name="Zheng Y."/>
            <person name="Lin W."/>
            <person name="Duan Y."/>
            <person name="Cao H."/>
            <person name="Xiong S."/>
            <person name="Wang X."/>
            <person name="Wei L."/>
            <person name="Li C."/>
            <person name="Ma Q."/>
            <person name="Ju M."/>
            <person name="Zhao R."/>
            <person name="Li G."/>
            <person name="Mu C."/>
            <person name="Tian Q."/>
            <person name="Mei H."/>
            <person name="Zhang T."/>
            <person name="Gao T."/>
            <person name="Zhang H."/>
        </authorList>
    </citation>
    <scope>NUCLEOTIDE SEQUENCE</scope>
    <source>
        <strain evidence="3">G02</strain>
    </source>
</reference>